<reference evidence="2" key="1">
    <citation type="submission" date="2020-08" db="EMBL/GenBank/DDBJ databases">
        <title>Genome public.</title>
        <authorList>
            <person name="Liu C."/>
            <person name="Sun Q."/>
        </authorList>
    </citation>
    <scope>NUCLEOTIDE SEQUENCE</scope>
    <source>
        <strain evidence="2">NSJ-12</strain>
    </source>
</reference>
<evidence type="ECO:0000313" key="3">
    <source>
        <dbReference type="Proteomes" id="UP000655830"/>
    </source>
</evidence>
<keyword evidence="3" id="KW-1185">Reference proteome</keyword>
<name>A0A926ENA9_9FIRM</name>
<dbReference type="InterPro" id="IPR027954">
    <property type="entry name" value="Transcobalamin-like_C"/>
</dbReference>
<dbReference type="RefSeq" id="WP_330597770.1">
    <property type="nucleotide sequence ID" value="NZ_JACRSY010000039.1"/>
</dbReference>
<organism evidence="2 3">
    <name type="scientific">Zhenhengia yiwuensis</name>
    <dbReference type="NCBI Taxonomy" id="2763666"/>
    <lineage>
        <taxon>Bacteria</taxon>
        <taxon>Bacillati</taxon>
        <taxon>Bacillota</taxon>
        <taxon>Clostridia</taxon>
        <taxon>Lachnospirales</taxon>
        <taxon>Lachnospiraceae</taxon>
        <taxon>Zhenhengia</taxon>
    </lineage>
</organism>
<dbReference type="Pfam" id="PF14478">
    <property type="entry name" value="DUF4430"/>
    <property type="match status" value="1"/>
</dbReference>
<protein>
    <submittedName>
        <fullName evidence="2">DUF4430 domain-containing protein</fullName>
    </submittedName>
</protein>
<feature type="domain" description="Transcobalamin-like C-terminal" evidence="1">
    <location>
        <begin position="124"/>
        <end position="201"/>
    </location>
</feature>
<dbReference type="AlphaFoldDB" id="A0A926ENA9"/>
<dbReference type="EMBL" id="JACRSY010000039">
    <property type="protein sequence ID" value="MBC8581178.1"/>
    <property type="molecule type" value="Genomic_DNA"/>
</dbReference>
<proteinExistence type="predicted"/>
<gene>
    <name evidence="2" type="ORF">H8718_16795</name>
</gene>
<sequence length="215" mass="24849">MKQKIKVLLAVLMCLIITWFLGSKVSHQKVYTPGQVEYSSQSETEQVEEVERDKYLTDPVPENKPKPVEPEAITINKEKSFKVKLSITCETILNNIDLLEPAKWELVPKDGIIFPLQEVTAYEGESVFDVLLREVTNAKIHMEFEFTPMYNSAYIEGIHNLYEFDVGELSGWMYKVNGWFPNYGCSRYQVKEGDVIDWVYTCDLGRDIGNVYLEK</sequence>
<dbReference type="Gene3D" id="2.170.130.30">
    <property type="match status" value="1"/>
</dbReference>
<comment type="caution">
    <text evidence="2">The sequence shown here is derived from an EMBL/GenBank/DDBJ whole genome shotgun (WGS) entry which is preliminary data.</text>
</comment>
<dbReference type="Proteomes" id="UP000655830">
    <property type="component" value="Unassembled WGS sequence"/>
</dbReference>
<evidence type="ECO:0000313" key="2">
    <source>
        <dbReference type="EMBL" id="MBC8581178.1"/>
    </source>
</evidence>
<evidence type="ECO:0000259" key="1">
    <source>
        <dbReference type="Pfam" id="PF14478"/>
    </source>
</evidence>
<accession>A0A926ENA9</accession>